<organism evidence="3 4">
    <name type="scientific">Ancylostoma duodenale</name>
    <dbReference type="NCBI Taxonomy" id="51022"/>
    <lineage>
        <taxon>Eukaryota</taxon>
        <taxon>Metazoa</taxon>
        <taxon>Ecdysozoa</taxon>
        <taxon>Nematoda</taxon>
        <taxon>Chromadorea</taxon>
        <taxon>Rhabditida</taxon>
        <taxon>Rhabditina</taxon>
        <taxon>Rhabditomorpha</taxon>
        <taxon>Strongyloidea</taxon>
        <taxon>Ancylostomatidae</taxon>
        <taxon>Ancylostomatinae</taxon>
        <taxon>Ancylostoma</taxon>
    </lineage>
</organism>
<feature type="compositionally biased region" description="Pro residues" evidence="1">
    <location>
        <begin position="36"/>
        <end position="50"/>
    </location>
</feature>
<keyword evidence="4" id="KW-1185">Reference proteome</keyword>
<protein>
    <submittedName>
        <fullName evidence="3">Uncharacterized protein</fullName>
    </submittedName>
</protein>
<evidence type="ECO:0000256" key="1">
    <source>
        <dbReference type="SAM" id="MobiDB-lite"/>
    </source>
</evidence>
<reference evidence="3 4" key="1">
    <citation type="submission" date="2013-12" db="EMBL/GenBank/DDBJ databases">
        <title>Draft genome of the parsitic nematode Ancylostoma duodenale.</title>
        <authorList>
            <person name="Mitreva M."/>
        </authorList>
    </citation>
    <scope>NUCLEOTIDE SEQUENCE [LARGE SCALE GENOMIC DNA]</scope>
    <source>
        <strain evidence="3 4">Zhejiang</strain>
    </source>
</reference>
<sequence>MLAAVFLSVVLLKCQLPYNIALAPAVVGPAGPVGPVGPQPPATREPPQTRPPVTVGPPATIGPIATIEPIPPCFCPVCPRWPPYPWDPPYPWPYPWCPWPCRRYYVYDVSELLDAVVYRLEVLSRNPRYRDLVPIFKASFLHCGSTQHAKALTLRP</sequence>
<name>A0A0C2D3M0_9BILA</name>
<evidence type="ECO:0000256" key="2">
    <source>
        <dbReference type="SAM" id="SignalP"/>
    </source>
</evidence>
<proteinExistence type="predicted"/>
<dbReference type="AlphaFoldDB" id="A0A0C2D3M0"/>
<dbReference type="EMBL" id="KN728270">
    <property type="protein sequence ID" value="KIH64063.1"/>
    <property type="molecule type" value="Genomic_DNA"/>
</dbReference>
<evidence type="ECO:0000313" key="3">
    <source>
        <dbReference type="EMBL" id="KIH64063.1"/>
    </source>
</evidence>
<feature type="chain" id="PRO_5002147068" evidence="2">
    <location>
        <begin position="22"/>
        <end position="156"/>
    </location>
</feature>
<feature type="region of interest" description="Disordered" evidence="1">
    <location>
        <begin position="36"/>
        <end position="55"/>
    </location>
</feature>
<feature type="signal peptide" evidence="2">
    <location>
        <begin position="1"/>
        <end position="21"/>
    </location>
</feature>
<keyword evidence="2" id="KW-0732">Signal</keyword>
<dbReference type="Proteomes" id="UP000054047">
    <property type="component" value="Unassembled WGS sequence"/>
</dbReference>
<dbReference type="OrthoDB" id="10418609at2759"/>
<accession>A0A0C2D3M0</accession>
<gene>
    <name evidence="3" type="ORF">ANCDUO_05629</name>
</gene>
<evidence type="ECO:0000313" key="4">
    <source>
        <dbReference type="Proteomes" id="UP000054047"/>
    </source>
</evidence>